<sequence length="68" mass="7169">MQTNDAGATFKIVPVNTVITTETEFNDSNEAPENAPVLDGSSGTSVVKVVVKAANGALEMYEVKKNLL</sequence>
<dbReference type="RefSeq" id="WP_049737994.1">
    <property type="nucleotide sequence ID" value="NZ_BJON01000019.1"/>
</dbReference>
<dbReference type="OrthoDB" id="9949203at2"/>
<name>A0A0K9Z0I9_9BACL</name>
<evidence type="ECO:0000313" key="2">
    <source>
        <dbReference type="EMBL" id="KNB73980.1"/>
    </source>
</evidence>
<keyword evidence="4" id="KW-1185">Reference proteome</keyword>
<dbReference type="EMBL" id="BJON01000019">
    <property type="protein sequence ID" value="GED70930.1"/>
    <property type="molecule type" value="Genomic_DNA"/>
</dbReference>
<evidence type="ECO:0000313" key="4">
    <source>
        <dbReference type="Proteomes" id="UP000319578"/>
    </source>
</evidence>
<reference evidence="1 4" key="3">
    <citation type="submission" date="2019-06" db="EMBL/GenBank/DDBJ databases">
        <title>Whole genome shotgun sequence of Brevibacillus reuszeri NBRC 15719.</title>
        <authorList>
            <person name="Hosoyama A."/>
            <person name="Uohara A."/>
            <person name="Ohji S."/>
            <person name="Ichikawa N."/>
        </authorList>
    </citation>
    <scope>NUCLEOTIDE SEQUENCE [LARGE SCALE GENOMIC DNA]</scope>
    <source>
        <strain evidence="1 4">NBRC 15719</strain>
    </source>
</reference>
<comment type="caution">
    <text evidence="2">The sequence shown here is derived from an EMBL/GenBank/DDBJ whole genome shotgun (WGS) entry which is preliminary data.</text>
</comment>
<gene>
    <name evidence="2" type="ORF">ADS79_08665</name>
    <name evidence="1" type="ORF">BRE01_46320</name>
</gene>
<evidence type="ECO:0000313" key="1">
    <source>
        <dbReference type="EMBL" id="GED70930.1"/>
    </source>
</evidence>
<evidence type="ECO:0000313" key="3">
    <source>
        <dbReference type="Proteomes" id="UP000036834"/>
    </source>
</evidence>
<reference evidence="3" key="1">
    <citation type="submission" date="2015-07" db="EMBL/GenBank/DDBJ databases">
        <title>Genome sequencing project for genomic taxonomy and phylogenomics of Bacillus-like bacteria.</title>
        <authorList>
            <person name="Liu B."/>
            <person name="Wang J."/>
            <person name="Zhu Y."/>
            <person name="Liu G."/>
            <person name="Chen Q."/>
            <person name="Chen Z."/>
            <person name="Lan J."/>
            <person name="Che J."/>
            <person name="Ge C."/>
            <person name="Shi H."/>
            <person name="Pan Z."/>
            <person name="Liu X."/>
        </authorList>
    </citation>
    <scope>NUCLEOTIDE SEQUENCE [LARGE SCALE GENOMIC DNA]</scope>
    <source>
        <strain evidence="3">DSM 9887</strain>
    </source>
</reference>
<dbReference type="Proteomes" id="UP000036834">
    <property type="component" value="Unassembled WGS sequence"/>
</dbReference>
<dbReference type="AlphaFoldDB" id="A0A0K9Z0I9"/>
<proteinExistence type="predicted"/>
<dbReference type="EMBL" id="LGIQ01000005">
    <property type="protein sequence ID" value="KNB73980.1"/>
    <property type="molecule type" value="Genomic_DNA"/>
</dbReference>
<protein>
    <submittedName>
        <fullName evidence="2">Uncharacterized protein</fullName>
    </submittedName>
</protein>
<dbReference type="Proteomes" id="UP000319578">
    <property type="component" value="Unassembled WGS sequence"/>
</dbReference>
<organism evidence="2 3">
    <name type="scientific">Brevibacillus reuszeri</name>
    <dbReference type="NCBI Taxonomy" id="54915"/>
    <lineage>
        <taxon>Bacteria</taxon>
        <taxon>Bacillati</taxon>
        <taxon>Bacillota</taxon>
        <taxon>Bacilli</taxon>
        <taxon>Bacillales</taxon>
        <taxon>Paenibacillaceae</taxon>
        <taxon>Brevibacillus</taxon>
    </lineage>
</organism>
<reference evidence="2" key="2">
    <citation type="submission" date="2015-07" db="EMBL/GenBank/DDBJ databases">
        <title>MeaNS - Measles Nucleotide Surveillance Program.</title>
        <authorList>
            <person name="Tran T."/>
            <person name="Druce J."/>
        </authorList>
    </citation>
    <scope>NUCLEOTIDE SEQUENCE</scope>
    <source>
        <strain evidence="2">DSM 9887</strain>
    </source>
</reference>
<dbReference type="PATRIC" id="fig|54915.3.peg.7186"/>
<accession>A0A0K9Z0I9</accession>